<dbReference type="PROSITE" id="PS01311">
    <property type="entry name" value="LGT"/>
    <property type="match status" value="1"/>
</dbReference>
<evidence type="ECO:0000256" key="5">
    <source>
        <dbReference type="ARBA" id="ARBA00022989"/>
    </source>
</evidence>
<evidence type="ECO:0000256" key="4">
    <source>
        <dbReference type="ARBA" id="ARBA00022692"/>
    </source>
</evidence>
<feature type="transmembrane region" description="Helical" evidence="7">
    <location>
        <begin position="75"/>
        <end position="93"/>
    </location>
</feature>
<dbReference type="UniPathway" id="UPA00664"/>
<comment type="subcellular location">
    <subcellularLocation>
        <location evidence="7">Cell membrane</location>
        <topology evidence="7">Multi-pass membrane protein</topology>
    </subcellularLocation>
</comment>
<reference evidence="8 9" key="1">
    <citation type="submission" date="2019-04" db="EMBL/GenBank/DDBJ databases">
        <authorList>
            <person name="Van Vliet M D."/>
        </authorList>
    </citation>
    <scope>NUCLEOTIDE SEQUENCE [LARGE SCALE GENOMIC DNA]</scope>
    <source>
        <strain evidence="8 9">F21</strain>
    </source>
</reference>
<keyword evidence="6 7" id="KW-0472">Membrane</keyword>
<comment type="pathway">
    <text evidence="7">Protein modification; lipoprotein biosynthesis (diacylglyceryl transfer).</text>
</comment>
<protein>
    <recommendedName>
        <fullName evidence="7">Phosphatidylglycerol--prolipoprotein diacylglyceryl transferase</fullName>
        <ecNumber evidence="7">2.5.1.145</ecNumber>
    </recommendedName>
</protein>
<keyword evidence="5 7" id="KW-1133">Transmembrane helix</keyword>
<comment type="similarity">
    <text evidence="1 7">Belongs to the Lgt family.</text>
</comment>
<comment type="catalytic activity">
    <reaction evidence="7">
        <text>L-cysteinyl-[prolipoprotein] + a 1,2-diacyl-sn-glycero-3-phospho-(1'-sn-glycerol) = an S-1,2-diacyl-sn-glyceryl-L-cysteinyl-[prolipoprotein] + sn-glycerol 1-phosphate + H(+)</text>
        <dbReference type="Rhea" id="RHEA:56712"/>
        <dbReference type="Rhea" id="RHEA-COMP:14679"/>
        <dbReference type="Rhea" id="RHEA-COMP:14680"/>
        <dbReference type="ChEBI" id="CHEBI:15378"/>
        <dbReference type="ChEBI" id="CHEBI:29950"/>
        <dbReference type="ChEBI" id="CHEBI:57685"/>
        <dbReference type="ChEBI" id="CHEBI:64716"/>
        <dbReference type="ChEBI" id="CHEBI:140658"/>
        <dbReference type="EC" id="2.5.1.145"/>
    </reaction>
</comment>
<feature type="binding site" evidence="7">
    <location>
        <position position="196"/>
    </location>
    <ligand>
        <name>a 1,2-diacyl-sn-glycero-3-phospho-(1'-sn-glycerol)</name>
        <dbReference type="ChEBI" id="CHEBI:64716"/>
    </ligand>
</feature>
<evidence type="ECO:0000256" key="3">
    <source>
        <dbReference type="ARBA" id="ARBA00022679"/>
    </source>
</evidence>
<feature type="transmembrane region" description="Helical" evidence="7">
    <location>
        <begin position="113"/>
        <end position="133"/>
    </location>
</feature>
<dbReference type="GO" id="GO:0005886">
    <property type="term" value="C:plasma membrane"/>
    <property type="evidence" value="ECO:0007669"/>
    <property type="project" value="UniProtKB-SubCell"/>
</dbReference>
<sequence>MVFHLISMFFHALEPGRRLSLNRKGHGEPLHPPPPKSFGPWKLISKTEGLYSFCMTHYIHNINPIILQFSDKLAIRWYGISYLLGFLACILLMRNWSKKGEFEVPEAEVSNFVVMLALFGVFLGGRLGYVLLYGLDSFLEDPRYIYQVWEGGMASHGGFIGVILVILWYAKKHHHSFWNLTDNMACATSLGLAFGRLANFVNGELWGRATNVKWGVVFPQEAGLHYGQYDPAFIQKLVEAGELTVRHPSQLYQAFGEGFLVFGLMLLLRHTPWGKRPGALSAAYLALYALARISMEFFREPDNGAFFIGWITKGQFYSALMILGAVAIAWKKGLLKNPAAS</sequence>
<accession>A0A6C2UKG5</accession>
<dbReference type="GO" id="GO:0042158">
    <property type="term" value="P:lipoprotein biosynthetic process"/>
    <property type="evidence" value="ECO:0007669"/>
    <property type="project" value="UniProtKB-UniRule"/>
</dbReference>
<evidence type="ECO:0000313" key="9">
    <source>
        <dbReference type="Proteomes" id="UP000346198"/>
    </source>
</evidence>
<proteinExistence type="inferred from homology"/>
<dbReference type="InterPro" id="IPR001640">
    <property type="entry name" value="Lgt"/>
</dbReference>
<name>A0A6C2UKG5_9BACT</name>
<evidence type="ECO:0000256" key="1">
    <source>
        <dbReference type="ARBA" id="ARBA00007150"/>
    </source>
</evidence>
<feature type="transmembrane region" description="Helical" evidence="7">
    <location>
        <begin position="153"/>
        <end position="170"/>
    </location>
</feature>
<dbReference type="Pfam" id="PF01790">
    <property type="entry name" value="LGT"/>
    <property type="match status" value="1"/>
</dbReference>
<evidence type="ECO:0000313" key="8">
    <source>
        <dbReference type="EMBL" id="VGO19686.1"/>
    </source>
</evidence>
<keyword evidence="2 7" id="KW-1003">Cell membrane</keyword>
<dbReference type="AlphaFoldDB" id="A0A6C2UKG5"/>
<evidence type="ECO:0000256" key="2">
    <source>
        <dbReference type="ARBA" id="ARBA00022475"/>
    </source>
</evidence>
<dbReference type="EMBL" id="CAAHFH010000001">
    <property type="protein sequence ID" value="VGO19686.1"/>
    <property type="molecule type" value="Genomic_DNA"/>
</dbReference>
<organism evidence="8 9">
    <name type="scientific">Pontiella sulfatireligans</name>
    <dbReference type="NCBI Taxonomy" id="2750658"/>
    <lineage>
        <taxon>Bacteria</taxon>
        <taxon>Pseudomonadati</taxon>
        <taxon>Kiritimatiellota</taxon>
        <taxon>Kiritimatiellia</taxon>
        <taxon>Kiritimatiellales</taxon>
        <taxon>Pontiellaceae</taxon>
        <taxon>Pontiella</taxon>
    </lineage>
</organism>
<feature type="transmembrane region" description="Helical" evidence="7">
    <location>
        <begin position="304"/>
        <end position="330"/>
    </location>
</feature>
<keyword evidence="9" id="KW-1185">Reference proteome</keyword>
<evidence type="ECO:0000256" key="7">
    <source>
        <dbReference type="HAMAP-Rule" id="MF_01147"/>
    </source>
</evidence>
<dbReference type="Proteomes" id="UP000346198">
    <property type="component" value="Unassembled WGS sequence"/>
</dbReference>
<keyword evidence="4 7" id="KW-0812">Transmembrane</keyword>
<dbReference type="EC" id="2.5.1.145" evidence="7"/>
<dbReference type="HAMAP" id="MF_01147">
    <property type="entry name" value="Lgt"/>
    <property type="match status" value="1"/>
</dbReference>
<keyword evidence="3 7" id="KW-0808">Transferase</keyword>
<comment type="caution">
    <text evidence="7">Lacks conserved residue(s) required for the propagation of feature annotation.</text>
</comment>
<dbReference type="NCBIfam" id="TIGR00544">
    <property type="entry name" value="lgt"/>
    <property type="match status" value="1"/>
</dbReference>
<dbReference type="PANTHER" id="PTHR30589">
    <property type="entry name" value="PROLIPOPROTEIN DIACYLGLYCERYL TRANSFERASE"/>
    <property type="match status" value="1"/>
</dbReference>
<dbReference type="GO" id="GO:0008961">
    <property type="term" value="F:phosphatidylglycerol-prolipoprotein diacylglyceryl transferase activity"/>
    <property type="evidence" value="ECO:0007669"/>
    <property type="project" value="UniProtKB-UniRule"/>
</dbReference>
<keyword evidence="8" id="KW-0449">Lipoprotein</keyword>
<evidence type="ECO:0000256" key="6">
    <source>
        <dbReference type="ARBA" id="ARBA00023136"/>
    </source>
</evidence>
<comment type="function">
    <text evidence="7">Catalyzes the transfer of the diacylglyceryl group from phosphatidylglycerol to the sulfhydryl group of the N-terminal cysteine of a prolipoprotein, the first step in the formation of mature lipoproteins.</text>
</comment>
<gene>
    <name evidence="7 8" type="primary">lgt</name>
    <name evidence="8" type="ORF">SCARR_01745</name>
</gene>
<dbReference type="PANTHER" id="PTHR30589:SF0">
    <property type="entry name" value="PHOSPHATIDYLGLYCEROL--PROLIPOPROTEIN DIACYLGLYCERYL TRANSFERASE"/>
    <property type="match status" value="1"/>
</dbReference>